<organism evidence="1 2">
    <name type="scientific">Aeromonas popoffii</name>
    <dbReference type="NCBI Taxonomy" id="70856"/>
    <lineage>
        <taxon>Bacteria</taxon>
        <taxon>Pseudomonadati</taxon>
        <taxon>Pseudomonadota</taxon>
        <taxon>Gammaproteobacteria</taxon>
        <taxon>Aeromonadales</taxon>
        <taxon>Aeromonadaceae</taxon>
        <taxon>Aeromonas</taxon>
    </lineage>
</organism>
<evidence type="ECO:0000313" key="2">
    <source>
        <dbReference type="Proteomes" id="UP000675653"/>
    </source>
</evidence>
<comment type="caution">
    <text evidence="1">The sequence shown here is derived from an EMBL/GenBank/DDBJ whole genome shotgun (WGS) entry which is preliminary data.</text>
</comment>
<reference evidence="1 2" key="1">
    <citation type="submission" date="2021-04" db="EMBL/GenBank/DDBJ databases">
        <title>Draft Genome of Aeromonas popoffii ID682, isolated from a natural water source in Idaho.</title>
        <authorList>
            <person name="Testerman T."/>
            <person name="Graf J."/>
        </authorList>
    </citation>
    <scope>NUCLEOTIDE SEQUENCE [LARGE SCALE GENOMIC DNA]</scope>
    <source>
        <strain evidence="1 2">ID682</strain>
    </source>
</reference>
<name>A0ABS5GLY6_9GAMM</name>
<dbReference type="Proteomes" id="UP000675653">
    <property type="component" value="Unassembled WGS sequence"/>
</dbReference>
<protein>
    <submittedName>
        <fullName evidence="1">Uncharacterized protein</fullName>
    </submittedName>
</protein>
<sequence length="62" mass="6538">MADSVITGGALAALEGIQVSKRIGADEGRAALTSFLKRHSNPEIATLIQRQGCALLGRFRLS</sequence>
<dbReference type="InterPro" id="IPR020206">
    <property type="entry name" value="Uncharacterised_VP2110"/>
</dbReference>
<accession>A0ABS5GLY6</accession>
<dbReference type="Pfam" id="PF10952">
    <property type="entry name" value="DUF2753"/>
    <property type="match status" value="1"/>
</dbReference>
<keyword evidence="2" id="KW-1185">Reference proteome</keyword>
<proteinExistence type="predicted"/>
<evidence type="ECO:0000313" key="1">
    <source>
        <dbReference type="EMBL" id="MBR7628148.1"/>
    </source>
</evidence>
<gene>
    <name evidence="1" type="ORF">KAT72_03615</name>
</gene>
<dbReference type="EMBL" id="JAGRZL010000011">
    <property type="protein sequence ID" value="MBR7628148.1"/>
    <property type="molecule type" value="Genomic_DNA"/>
</dbReference>